<evidence type="ECO:0000313" key="6">
    <source>
        <dbReference type="EMBL" id="MFG6486794.1"/>
    </source>
</evidence>
<dbReference type="PANTHER" id="PTHR47354:SF5">
    <property type="entry name" value="PROTEIN RFBI"/>
    <property type="match status" value="1"/>
</dbReference>
<accession>A0ABW7HA54</accession>
<dbReference type="Gene3D" id="2.40.30.10">
    <property type="entry name" value="Translation factors"/>
    <property type="match status" value="1"/>
</dbReference>
<dbReference type="CDD" id="cd00207">
    <property type="entry name" value="fer2"/>
    <property type="match status" value="1"/>
</dbReference>
<keyword evidence="2" id="KW-0411">Iron-sulfur</keyword>
<name>A0ABW7HA54_9BURK</name>
<dbReference type="InterPro" id="IPR036010">
    <property type="entry name" value="2Fe-2S_ferredoxin-like_sf"/>
</dbReference>
<comment type="caution">
    <text evidence="6">The sequence shown here is derived from an EMBL/GenBank/DDBJ whole genome shotgun (WGS) entry which is preliminary data.</text>
</comment>
<proteinExistence type="predicted"/>
<dbReference type="Gene3D" id="3.10.20.30">
    <property type="match status" value="1"/>
</dbReference>
<feature type="domain" description="2Fe-2S ferredoxin-type" evidence="4">
    <location>
        <begin position="2"/>
        <end position="92"/>
    </location>
</feature>
<comment type="cofactor">
    <cofactor evidence="3">
        <name>[2Fe-2S] cluster</name>
        <dbReference type="ChEBI" id="CHEBI:190135"/>
    </cofactor>
</comment>
<evidence type="ECO:0000313" key="7">
    <source>
        <dbReference type="Proteomes" id="UP001606134"/>
    </source>
</evidence>
<dbReference type="SUPFAM" id="SSF54292">
    <property type="entry name" value="2Fe-2S ferredoxin-like"/>
    <property type="match status" value="1"/>
</dbReference>
<dbReference type="InterPro" id="IPR017938">
    <property type="entry name" value="Riboflavin_synthase-like_b-brl"/>
</dbReference>
<keyword evidence="7" id="KW-1185">Reference proteome</keyword>
<dbReference type="PRINTS" id="PR00410">
    <property type="entry name" value="PHEHYDRXLASE"/>
</dbReference>
<dbReference type="SUPFAM" id="SSF63380">
    <property type="entry name" value="Riboflavin synthase domain-like"/>
    <property type="match status" value="1"/>
</dbReference>
<dbReference type="InterPro" id="IPR001041">
    <property type="entry name" value="2Fe-2S_ferredoxin-type"/>
</dbReference>
<protein>
    <submittedName>
        <fullName evidence="6">FAD-binding oxidoreductase</fullName>
    </submittedName>
</protein>
<organism evidence="6 7">
    <name type="scientific">Pelomonas candidula</name>
    <dbReference type="NCBI Taxonomy" id="3299025"/>
    <lineage>
        <taxon>Bacteria</taxon>
        <taxon>Pseudomonadati</taxon>
        <taxon>Pseudomonadota</taxon>
        <taxon>Betaproteobacteria</taxon>
        <taxon>Burkholderiales</taxon>
        <taxon>Sphaerotilaceae</taxon>
        <taxon>Roseateles</taxon>
    </lineage>
</organism>
<comment type="cofactor">
    <cofactor evidence="1">
        <name>FAD</name>
        <dbReference type="ChEBI" id="CHEBI:57692"/>
    </cofactor>
</comment>
<dbReference type="SUPFAM" id="SSF52343">
    <property type="entry name" value="Ferredoxin reductase-like, C-terminal NADP-linked domain"/>
    <property type="match status" value="1"/>
</dbReference>
<dbReference type="Proteomes" id="UP001606134">
    <property type="component" value="Unassembled WGS sequence"/>
</dbReference>
<sequence>MHTVNISSGKSYEARPGEALLDAALRQGIAFDYSCRTGRCSSCKGRVRSGETAALHDELGLSAQDKAQGFILTCVRQACGSVELEIDDLGDVILPEAKTLPCRIQSIDRLAPDVVRVMLRLPPTFALEFLPGQYVDVIGAEGLRRSYSVANAPRADKQIELHIREVPDGAMSRYWFQQAKVNDLLRLRGPLGTFFLRGQAGKDLVLLATGTGIAPVKAILESLSSLPAEAQPRSLSVYWGGRHREDLYWQPPDMPDLKFIPVLSRAGSDWTGRHGHVQDVMLREHTYLADTLVYACGSDAMIQGAQAQLHAAGLPDRQFHSDAFVCSAVT</sequence>
<evidence type="ECO:0000256" key="2">
    <source>
        <dbReference type="ARBA" id="ARBA00022714"/>
    </source>
</evidence>
<dbReference type="Pfam" id="PF00111">
    <property type="entry name" value="Fer2"/>
    <property type="match status" value="1"/>
</dbReference>
<dbReference type="Gene3D" id="3.40.50.80">
    <property type="entry name" value="Nucleotide-binding domain of ferredoxin-NADP reductase (FNR) module"/>
    <property type="match status" value="1"/>
</dbReference>
<dbReference type="Pfam" id="PF00175">
    <property type="entry name" value="NAD_binding_1"/>
    <property type="match status" value="1"/>
</dbReference>
<dbReference type="InterPro" id="IPR039261">
    <property type="entry name" value="FNR_nucleotide-bd"/>
</dbReference>
<feature type="domain" description="FAD-binding FR-type" evidence="5">
    <location>
        <begin position="97"/>
        <end position="197"/>
    </location>
</feature>
<dbReference type="PROSITE" id="PS51085">
    <property type="entry name" value="2FE2S_FER_2"/>
    <property type="match status" value="1"/>
</dbReference>
<dbReference type="RefSeq" id="WP_394408383.1">
    <property type="nucleotide sequence ID" value="NZ_JBIGIC010000004.1"/>
</dbReference>
<dbReference type="InterPro" id="IPR001709">
    <property type="entry name" value="Flavoprot_Pyr_Nucl_cyt_Rdtase"/>
</dbReference>
<gene>
    <name evidence="6" type="ORF">ACG04R_08935</name>
</gene>
<dbReference type="InterPro" id="IPR001433">
    <property type="entry name" value="OxRdtase_FAD/NAD-bd"/>
</dbReference>
<dbReference type="Pfam" id="PF00970">
    <property type="entry name" value="FAD_binding_6"/>
    <property type="match status" value="1"/>
</dbReference>
<evidence type="ECO:0000259" key="5">
    <source>
        <dbReference type="PROSITE" id="PS51384"/>
    </source>
</evidence>
<keyword evidence="2" id="KW-0001">2Fe-2S</keyword>
<dbReference type="InterPro" id="IPR050415">
    <property type="entry name" value="MRET"/>
</dbReference>
<dbReference type="InterPro" id="IPR017927">
    <property type="entry name" value="FAD-bd_FR_type"/>
</dbReference>
<dbReference type="EMBL" id="JBIGIC010000004">
    <property type="protein sequence ID" value="MFG6486794.1"/>
    <property type="molecule type" value="Genomic_DNA"/>
</dbReference>
<dbReference type="CDD" id="cd06189">
    <property type="entry name" value="flavin_oxioreductase"/>
    <property type="match status" value="1"/>
</dbReference>
<evidence type="ECO:0000256" key="3">
    <source>
        <dbReference type="ARBA" id="ARBA00034078"/>
    </source>
</evidence>
<dbReference type="InterPro" id="IPR012675">
    <property type="entry name" value="Beta-grasp_dom_sf"/>
</dbReference>
<dbReference type="PRINTS" id="PR00371">
    <property type="entry name" value="FPNCR"/>
</dbReference>
<evidence type="ECO:0000256" key="1">
    <source>
        <dbReference type="ARBA" id="ARBA00001974"/>
    </source>
</evidence>
<dbReference type="InterPro" id="IPR006058">
    <property type="entry name" value="2Fe2S_fd_BS"/>
</dbReference>
<keyword evidence="2" id="KW-0479">Metal-binding</keyword>
<keyword evidence="2" id="KW-0408">Iron</keyword>
<dbReference type="PROSITE" id="PS00197">
    <property type="entry name" value="2FE2S_FER_1"/>
    <property type="match status" value="1"/>
</dbReference>
<reference evidence="6 7" key="1">
    <citation type="submission" date="2024-08" db="EMBL/GenBank/DDBJ databases">
        <authorList>
            <person name="Lu H."/>
        </authorList>
    </citation>
    <scope>NUCLEOTIDE SEQUENCE [LARGE SCALE GENOMIC DNA]</scope>
    <source>
        <strain evidence="6 7">BYS78W</strain>
    </source>
</reference>
<evidence type="ECO:0000259" key="4">
    <source>
        <dbReference type="PROSITE" id="PS51085"/>
    </source>
</evidence>
<dbReference type="InterPro" id="IPR008333">
    <property type="entry name" value="Cbr1-like_FAD-bd_dom"/>
</dbReference>
<dbReference type="PROSITE" id="PS51384">
    <property type="entry name" value="FAD_FR"/>
    <property type="match status" value="1"/>
</dbReference>
<dbReference type="PANTHER" id="PTHR47354">
    <property type="entry name" value="NADH OXIDOREDUCTASE HCR"/>
    <property type="match status" value="1"/>
</dbReference>